<dbReference type="PIRSF" id="PIRSF001112">
    <property type="entry name" value="Epoxide_hydrolase"/>
    <property type="match status" value="1"/>
</dbReference>
<feature type="active site" description="Proton acceptor" evidence="3">
    <location>
        <position position="376"/>
    </location>
</feature>
<evidence type="ECO:0000256" key="1">
    <source>
        <dbReference type="ARBA" id="ARBA00010088"/>
    </source>
</evidence>
<dbReference type="AlphaFoldDB" id="A0A1A5ZTH7"/>
<dbReference type="VEuPathDB" id="FungiDB:I303_08506"/>
<name>A0A1A5ZTH7_9TREE</name>
<accession>A0A1A5ZTH7</accession>
<dbReference type="Pfam" id="PF06441">
    <property type="entry name" value="EHN"/>
    <property type="match status" value="1"/>
</dbReference>
<keyword evidence="2" id="KW-0378">Hydrolase</keyword>
<dbReference type="InterPro" id="IPR010497">
    <property type="entry name" value="Epoxide_hydro_N"/>
</dbReference>
<sequence length="404" mass="46160">MSMSAAYSKPPFEPTIPLEPFKISISNNDIEELKTLLKISRIPKETYENLDAEKKGFGVSRKWLVETRDYWLNQYDWRKHEARINAQPAYITTLKNKDGLEYKIHFAALFSEKDAIPIILSHGWPGAFIEFLGLMEYLRERYTPAELPYHLIFPSTPGYLFSSPPPLDREFSVRDVGYLYNQLMEGLGFGSGTSGYIAQGGDVGSHITNELGRTYPDCKAIHLNMRVFLQPPEGTPEHDTTPFGVPEFLVKLQKYGYNLEHGTRPSTVGLVVGSNPLSLLSWIGEKFLEWSDEDPSIETILSFISLYWFTDTFPSCIFTYRYGFGSKRDESSAEKEYNPKPMGFSYFPKEITPVPVHWVKTAHNLVWSREHKAGGHFAALEDPKRLWGDVEDFVAQVWPDVSTK</sequence>
<dbReference type="STRING" id="1296121.A0A1A5ZTH7"/>
<dbReference type="EMBL" id="KI894038">
    <property type="protein sequence ID" value="OBR81123.1"/>
    <property type="molecule type" value="Genomic_DNA"/>
</dbReference>
<evidence type="ECO:0000259" key="4">
    <source>
        <dbReference type="Pfam" id="PF06441"/>
    </source>
</evidence>
<protein>
    <recommendedName>
        <fullName evidence="4">Epoxide hydrolase N-terminal domain-containing protein</fullName>
    </recommendedName>
</protein>
<dbReference type="PANTHER" id="PTHR21661">
    <property type="entry name" value="EPOXIDE HYDROLASE 1-RELATED"/>
    <property type="match status" value="1"/>
</dbReference>
<evidence type="ECO:0000313" key="5">
    <source>
        <dbReference type="EMBL" id="OBR81123.1"/>
    </source>
</evidence>
<dbReference type="KEGG" id="kdj:28972205"/>
<dbReference type="SUPFAM" id="SSF53474">
    <property type="entry name" value="alpha/beta-Hydrolases"/>
    <property type="match status" value="1"/>
</dbReference>
<feature type="active site" description="Nucleophile" evidence="3">
    <location>
        <position position="202"/>
    </location>
</feature>
<dbReference type="GO" id="GO:0097176">
    <property type="term" value="P:epoxide metabolic process"/>
    <property type="evidence" value="ECO:0007669"/>
    <property type="project" value="TreeGrafter"/>
</dbReference>
<reference evidence="5" key="1">
    <citation type="submission" date="2013-07" db="EMBL/GenBank/DDBJ databases">
        <title>The Genome Sequence of Cryptococcus dejecticola CBS10117.</title>
        <authorList>
            <consortium name="The Broad Institute Genome Sequencing Platform"/>
            <person name="Cuomo C."/>
            <person name="Litvintseva A."/>
            <person name="Chen Y."/>
            <person name="Heitman J."/>
            <person name="Sun S."/>
            <person name="Springer D."/>
            <person name="Dromer F."/>
            <person name="Young S.K."/>
            <person name="Zeng Q."/>
            <person name="Gargeya S."/>
            <person name="Fitzgerald M."/>
            <person name="Abouelleil A."/>
            <person name="Alvarado L."/>
            <person name="Berlin A.M."/>
            <person name="Chapman S.B."/>
            <person name="Dewar J."/>
            <person name="Goldberg J."/>
            <person name="Griggs A."/>
            <person name="Gujja S."/>
            <person name="Hansen M."/>
            <person name="Howarth C."/>
            <person name="Imamovic A."/>
            <person name="Larimer J."/>
            <person name="McCowan C."/>
            <person name="Murphy C."/>
            <person name="Pearson M."/>
            <person name="Priest M."/>
            <person name="Roberts A."/>
            <person name="Saif S."/>
            <person name="Shea T."/>
            <person name="Sykes S."/>
            <person name="Wortman J."/>
            <person name="Nusbaum C."/>
            <person name="Birren B."/>
        </authorList>
    </citation>
    <scope>NUCLEOTIDE SEQUENCE [LARGE SCALE GENOMIC DNA]</scope>
    <source>
        <strain evidence="5">CBS 10117</strain>
    </source>
</reference>
<feature type="active site" description="Proton donor" evidence="3">
    <location>
        <position position="320"/>
    </location>
</feature>
<organism evidence="5">
    <name type="scientific">Kwoniella dejecticola CBS 10117</name>
    <dbReference type="NCBI Taxonomy" id="1296121"/>
    <lineage>
        <taxon>Eukaryota</taxon>
        <taxon>Fungi</taxon>
        <taxon>Dikarya</taxon>
        <taxon>Basidiomycota</taxon>
        <taxon>Agaricomycotina</taxon>
        <taxon>Tremellomycetes</taxon>
        <taxon>Tremellales</taxon>
        <taxon>Cryptococcaceae</taxon>
        <taxon>Kwoniella</taxon>
    </lineage>
</organism>
<dbReference type="GO" id="GO:0004301">
    <property type="term" value="F:epoxide hydrolase activity"/>
    <property type="evidence" value="ECO:0007669"/>
    <property type="project" value="TreeGrafter"/>
</dbReference>
<dbReference type="OrthoDB" id="7130006at2759"/>
<dbReference type="PRINTS" id="PR00412">
    <property type="entry name" value="EPOXHYDRLASE"/>
</dbReference>
<dbReference type="PANTHER" id="PTHR21661:SF39">
    <property type="entry name" value="HYDROLASE, PUTATIVE (AFU_ORTHOLOGUE AFUA_3G08960)-RELATED"/>
    <property type="match status" value="1"/>
</dbReference>
<dbReference type="InterPro" id="IPR000639">
    <property type="entry name" value="Epox_hydrolase-like"/>
</dbReference>
<gene>
    <name evidence="5" type="ORF">I303_08506</name>
</gene>
<evidence type="ECO:0000256" key="2">
    <source>
        <dbReference type="ARBA" id="ARBA00022801"/>
    </source>
</evidence>
<evidence type="ECO:0000256" key="3">
    <source>
        <dbReference type="PIRSR" id="PIRSR001112-1"/>
    </source>
</evidence>
<proteinExistence type="inferred from homology"/>
<feature type="domain" description="Epoxide hydrolase N-terminal" evidence="4">
    <location>
        <begin position="19"/>
        <end position="131"/>
    </location>
</feature>
<dbReference type="InterPro" id="IPR029058">
    <property type="entry name" value="AB_hydrolase_fold"/>
</dbReference>
<dbReference type="Gene3D" id="3.40.50.1820">
    <property type="entry name" value="alpha/beta hydrolase"/>
    <property type="match status" value="1"/>
</dbReference>
<dbReference type="InterPro" id="IPR016292">
    <property type="entry name" value="Epoxide_hydrolase"/>
</dbReference>
<comment type="similarity">
    <text evidence="1">Belongs to the peptidase S33 family.</text>
</comment>
<dbReference type="RefSeq" id="XP_018258965.2">
    <property type="nucleotide sequence ID" value="XM_018411764.2"/>
</dbReference>
<dbReference type="GeneID" id="28972205"/>